<name>A0A9P6TV40_9FUNG</name>
<reference evidence="3" key="1">
    <citation type="journal article" date="2020" name="Fungal Divers.">
        <title>Resolving the Mortierellaceae phylogeny through synthesis of multi-gene phylogenetics and phylogenomics.</title>
        <authorList>
            <person name="Vandepol N."/>
            <person name="Liber J."/>
            <person name="Desiro A."/>
            <person name="Na H."/>
            <person name="Kennedy M."/>
            <person name="Barry K."/>
            <person name="Grigoriev I.V."/>
            <person name="Miller A.N."/>
            <person name="O'Donnell K."/>
            <person name="Stajich J.E."/>
            <person name="Bonito G."/>
        </authorList>
    </citation>
    <scope>NUCLEOTIDE SEQUENCE</scope>
    <source>
        <strain evidence="3">KOD948</strain>
    </source>
</reference>
<feature type="region of interest" description="Disordered" evidence="1">
    <location>
        <begin position="1"/>
        <end position="25"/>
    </location>
</feature>
<dbReference type="Proteomes" id="UP000726737">
    <property type="component" value="Unassembled WGS sequence"/>
</dbReference>
<dbReference type="PROSITE" id="PS50097">
    <property type="entry name" value="BTB"/>
    <property type="match status" value="1"/>
</dbReference>
<evidence type="ECO:0000313" key="3">
    <source>
        <dbReference type="EMBL" id="KAG0247196.1"/>
    </source>
</evidence>
<keyword evidence="4" id="KW-1185">Reference proteome</keyword>
<dbReference type="OrthoDB" id="2419478at2759"/>
<comment type="caution">
    <text evidence="3">The sequence shown here is derived from an EMBL/GenBank/DDBJ whole genome shotgun (WGS) entry which is preliminary data.</text>
</comment>
<accession>A0A9P6TV40</accession>
<organism evidence="3 4">
    <name type="scientific">Mortierella polycephala</name>
    <dbReference type="NCBI Taxonomy" id="41804"/>
    <lineage>
        <taxon>Eukaryota</taxon>
        <taxon>Fungi</taxon>
        <taxon>Fungi incertae sedis</taxon>
        <taxon>Mucoromycota</taxon>
        <taxon>Mortierellomycotina</taxon>
        <taxon>Mortierellomycetes</taxon>
        <taxon>Mortierellales</taxon>
        <taxon>Mortierellaceae</taxon>
        <taxon>Mortierella</taxon>
    </lineage>
</organism>
<protein>
    <recommendedName>
        <fullName evidence="2">BTB domain-containing protein</fullName>
    </recommendedName>
</protein>
<dbReference type="InterPro" id="IPR000210">
    <property type="entry name" value="BTB/POZ_dom"/>
</dbReference>
<feature type="compositionally biased region" description="Low complexity" evidence="1">
    <location>
        <begin position="264"/>
        <end position="279"/>
    </location>
</feature>
<feature type="domain" description="BTB" evidence="2">
    <location>
        <begin position="203"/>
        <end position="319"/>
    </location>
</feature>
<dbReference type="EMBL" id="JAAAJA010001538">
    <property type="protein sequence ID" value="KAG0247196.1"/>
    <property type="molecule type" value="Genomic_DNA"/>
</dbReference>
<dbReference type="Gene3D" id="3.30.710.10">
    <property type="entry name" value="Potassium Channel Kv1.1, Chain A"/>
    <property type="match status" value="1"/>
</dbReference>
<feature type="region of interest" description="Disordered" evidence="1">
    <location>
        <begin position="318"/>
        <end position="395"/>
    </location>
</feature>
<evidence type="ECO:0000259" key="2">
    <source>
        <dbReference type="PROSITE" id="PS50097"/>
    </source>
</evidence>
<feature type="compositionally biased region" description="Low complexity" evidence="1">
    <location>
        <begin position="319"/>
        <end position="337"/>
    </location>
</feature>
<proteinExistence type="predicted"/>
<dbReference type="AlphaFoldDB" id="A0A9P6TV40"/>
<gene>
    <name evidence="3" type="ORF">BG011_001878</name>
</gene>
<feature type="compositionally biased region" description="Low complexity" evidence="1">
    <location>
        <begin position="377"/>
        <end position="395"/>
    </location>
</feature>
<evidence type="ECO:0000256" key="1">
    <source>
        <dbReference type="SAM" id="MobiDB-lite"/>
    </source>
</evidence>
<dbReference type="InterPro" id="IPR011333">
    <property type="entry name" value="SKP1/BTB/POZ_sf"/>
</dbReference>
<dbReference type="SUPFAM" id="SSF54695">
    <property type="entry name" value="POZ domain"/>
    <property type="match status" value="1"/>
</dbReference>
<evidence type="ECO:0000313" key="4">
    <source>
        <dbReference type="Proteomes" id="UP000726737"/>
    </source>
</evidence>
<feature type="region of interest" description="Disordered" evidence="1">
    <location>
        <begin position="264"/>
        <end position="292"/>
    </location>
</feature>
<sequence length="550" mass="61529">MSLPPHAPISVHKPPPDDDHDIDMMMGEDEDPIEVTLNIDIPKSSRPAVEGVPTMTVLSVNPSWHCVFIESVQQQRIRTSIRIQFCPSPVSRTQGEHRFKVRRLKSLQVIGYESRLVEMTRKICGANLLKRDGITVHLDPTAITFNDASYGFTISLTSFVTERLCRASGLGSKPDEPLPLTRQQNSAYCRRNLKEMYYDTFSKDVVITLRPTGDVLYVHSIVLENYGHFRSLLEHAVRESALRRAGDVHGDGPESAVDEEGYAQPIRPQGQQQQTQGRQDIGERQRNRRKTRIEIEGIGTNIFRAVLHYMYIGHVPTAVSSSSSSSVSRSLQQSTTSAASMVNTAAGSDPPLSSPAELSHNNQAPASDYRGSRQPPADVASSSSSTATEAASTLQTAVPAHQNPFEFSWRELYEAATRFQLSGLMHLSKVCLICRLDTNLAVKELFEWAYQYWDFLIESLDVATLDVPGWEGNDIAGAGADPDVAMQTETETWMGTQSEEQMNLDTEITMDIRQRRSILGTYRTRCPRFNEIMVVFLHILNERNRAKTMV</sequence>